<evidence type="ECO:0000313" key="3">
    <source>
        <dbReference type="Proteomes" id="UP000054248"/>
    </source>
</evidence>
<sequence length="350" mass="38818">WLSSFYDPVANDDGVIAALRSGFFAIRESGASEDDIAASQTHTETLRILTFSALASHLISVTSTILVTLLAYRAARQWLHASENPGDLNLTPIQYGLLVRTLGSGSLMSLINTLRYTRRSRRAKTPRFFKEALFGVTGIYLLSHAVGLVDLWLHSSARSTIVFRAVPVESDALYGFTYSDARCGPFNKTELPCQKMISAVEDSIVWADDDPWMYHETYDTISDINPYKRSEYVNGTAILVPGSAKNFKSQGFTVNTQGLRVECSNLRDRCDRLPMPLIQIFWPGATPVTNCSEAGYPRIPYYTSGDLKPSGRDTRNIESLVLGVIGDEMGGMLCVVKSLEWPLAHYLHSL</sequence>
<dbReference type="AlphaFoldDB" id="A0A0C3LHW0"/>
<gene>
    <name evidence="2" type="ORF">M407DRAFT_17529</name>
</gene>
<organism evidence="2 3">
    <name type="scientific">Tulasnella calospora MUT 4182</name>
    <dbReference type="NCBI Taxonomy" id="1051891"/>
    <lineage>
        <taxon>Eukaryota</taxon>
        <taxon>Fungi</taxon>
        <taxon>Dikarya</taxon>
        <taxon>Basidiomycota</taxon>
        <taxon>Agaricomycotina</taxon>
        <taxon>Agaricomycetes</taxon>
        <taxon>Cantharellales</taxon>
        <taxon>Tulasnellaceae</taxon>
        <taxon>Tulasnella</taxon>
    </lineage>
</organism>
<feature type="transmembrane region" description="Helical" evidence="1">
    <location>
        <begin position="132"/>
        <end position="153"/>
    </location>
</feature>
<evidence type="ECO:0000313" key="2">
    <source>
        <dbReference type="EMBL" id="KIO33568.1"/>
    </source>
</evidence>
<name>A0A0C3LHW0_9AGAM</name>
<feature type="transmembrane region" description="Helical" evidence="1">
    <location>
        <begin position="48"/>
        <end position="72"/>
    </location>
</feature>
<reference evidence="3" key="2">
    <citation type="submission" date="2015-01" db="EMBL/GenBank/DDBJ databases">
        <title>Evolutionary Origins and Diversification of the Mycorrhizal Mutualists.</title>
        <authorList>
            <consortium name="DOE Joint Genome Institute"/>
            <consortium name="Mycorrhizal Genomics Consortium"/>
            <person name="Kohler A."/>
            <person name="Kuo A."/>
            <person name="Nagy L.G."/>
            <person name="Floudas D."/>
            <person name="Copeland A."/>
            <person name="Barry K.W."/>
            <person name="Cichocki N."/>
            <person name="Veneault-Fourrey C."/>
            <person name="LaButti K."/>
            <person name="Lindquist E.A."/>
            <person name="Lipzen A."/>
            <person name="Lundell T."/>
            <person name="Morin E."/>
            <person name="Murat C."/>
            <person name="Riley R."/>
            <person name="Ohm R."/>
            <person name="Sun H."/>
            <person name="Tunlid A."/>
            <person name="Henrissat B."/>
            <person name="Grigoriev I.V."/>
            <person name="Hibbett D.S."/>
            <person name="Martin F."/>
        </authorList>
    </citation>
    <scope>NUCLEOTIDE SEQUENCE [LARGE SCALE GENOMIC DNA]</scope>
    <source>
        <strain evidence="3">MUT 4182</strain>
    </source>
</reference>
<dbReference type="Proteomes" id="UP000054248">
    <property type="component" value="Unassembled WGS sequence"/>
</dbReference>
<evidence type="ECO:0000256" key="1">
    <source>
        <dbReference type="SAM" id="Phobius"/>
    </source>
</evidence>
<feature type="non-terminal residue" evidence="2">
    <location>
        <position position="1"/>
    </location>
</feature>
<protein>
    <submittedName>
        <fullName evidence="2">Uncharacterized protein</fullName>
    </submittedName>
</protein>
<keyword evidence="1" id="KW-0472">Membrane</keyword>
<dbReference type="OrthoDB" id="3357029at2759"/>
<dbReference type="HOGENOM" id="CLU_068190_0_0_1"/>
<accession>A0A0C3LHW0</accession>
<reference evidence="2 3" key="1">
    <citation type="submission" date="2014-04" db="EMBL/GenBank/DDBJ databases">
        <authorList>
            <consortium name="DOE Joint Genome Institute"/>
            <person name="Kuo A."/>
            <person name="Girlanda M."/>
            <person name="Perotto S."/>
            <person name="Kohler A."/>
            <person name="Nagy L.G."/>
            <person name="Floudas D."/>
            <person name="Copeland A."/>
            <person name="Barry K.W."/>
            <person name="Cichocki N."/>
            <person name="Veneault-Fourrey C."/>
            <person name="LaButti K."/>
            <person name="Lindquist E.A."/>
            <person name="Lipzen A."/>
            <person name="Lundell T."/>
            <person name="Morin E."/>
            <person name="Murat C."/>
            <person name="Sun H."/>
            <person name="Tunlid A."/>
            <person name="Henrissat B."/>
            <person name="Grigoriev I.V."/>
            <person name="Hibbett D.S."/>
            <person name="Martin F."/>
            <person name="Nordberg H.P."/>
            <person name="Cantor M.N."/>
            <person name="Hua S.X."/>
        </authorList>
    </citation>
    <scope>NUCLEOTIDE SEQUENCE [LARGE SCALE GENOMIC DNA]</scope>
    <source>
        <strain evidence="2 3">MUT 4182</strain>
    </source>
</reference>
<feature type="transmembrane region" description="Helical" evidence="1">
    <location>
        <begin position="92"/>
        <end position="111"/>
    </location>
</feature>
<keyword evidence="1" id="KW-1133">Transmembrane helix</keyword>
<keyword evidence="3" id="KW-1185">Reference proteome</keyword>
<proteinExistence type="predicted"/>
<dbReference type="STRING" id="1051891.A0A0C3LHW0"/>
<keyword evidence="1" id="KW-0812">Transmembrane</keyword>
<dbReference type="EMBL" id="KN822947">
    <property type="protein sequence ID" value="KIO33568.1"/>
    <property type="molecule type" value="Genomic_DNA"/>
</dbReference>